<dbReference type="InterPro" id="IPR012337">
    <property type="entry name" value="RNaseH-like_sf"/>
</dbReference>
<evidence type="ECO:0000256" key="10">
    <source>
        <dbReference type="ARBA" id="ARBA00022842"/>
    </source>
</evidence>
<comment type="cofactor">
    <cofactor evidence="2">
        <name>Mg(2+)</name>
        <dbReference type="ChEBI" id="CHEBI:18420"/>
    </cofactor>
</comment>
<dbReference type="KEGG" id="haby:HLVA_16110"/>
<protein>
    <recommendedName>
        <fullName evidence="5">ribonuclease H</fullName>
        <ecNumber evidence="5">3.1.26.4</ecNumber>
    </recommendedName>
</protein>
<evidence type="ECO:0000259" key="11">
    <source>
        <dbReference type="PROSITE" id="PS50879"/>
    </source>
</evidence>
<dbReference type="Proteomes" id="UP001321582">
    <property type="component" value="Chromosome"/>
</dbReference>
<feature type="domain" description="RNase H type-1" evidence="11">
    <location>
        <begin position="1"/>
        <end position="140"/>
    </location>
</feature>
<evidence type="ECO:0000256" key="1">
    <source>
        <dbReference type="ARBA" id="ARBA00000077"/>
    </source>
</evidence>
<dbReference type="EC" id="3.1.26.4" evidence="5"/>
<dbReference type="GO" id="GO:0003676">
    <property type="term" value="F:nucleic acid binding"/>
    <property type="evidence" value="ECO:0007669"/>
    <property type="project" value="InterPro"/>
</dbReference>
<dbReference type="PANTHER" id="PTHR10642">
    <property type="entry name" value="RIBONUCLEASE H1"/>
    <property type="match status" value="1"/>
</dbReference>
<evidence type="ECO:0000256" key="7">
    <source>
        <dbReference type="ARBA" id="ARBA00022723"/>
    </source>
</evidence>
<comment type="catalytic activity">
    <reaction evidence="1">
        <text>Endonucleolytic cleavage to 5'-phosphomonoester.</text>
        <dbReference type="EC" id="3.1.26.4"/>
    </reaction>
</comment>
<comment type="subunit">
    <text evidence="4">Monomer.</text>
</comment>
<dbReference type="GO" id="GO:0004523">
    <property type="term" value="F:RNA-DNA hybrid ribonuclease activity"/>
    <property type="evidence" value="ECO:0007669"/>
    <property type="project" value="UniProtKB-EC"/>
</dbReference>
<evidence type="ECO:0000256" key="8">
    <source>
        <dbReference type="ARBA" id="ARBA00022759"/>
    </source>
</evidence>
<dbReference type="CDD" id="cd09278">
    <property type="entry name" value="RNase_HI_prokaryote_like"/>
    <property type="match status" value="1"/>
</dbReference>
<dbReference type="GO" id="GO:0043137">
    <property type="term" value="P:DNA replication, removal of RNA primer"/>
    <property type="evidence" value="ECO:0007669"/>
    <property type="project" value="TreeGrafter"/>
</dbReference>
<dbReference type="Gene3D" id="3.30.420.10">
    <property type="entry name" value="Ribonuclease H-like superfamily/Ribonuclease H"/>
    <property type="match status" value="1"/>
</dbReference>
<evidence type="ECO:0000256" key="6">
    <source>
        <dbReference type="ARBA" id="ARBA00022722"/>
    </source>
</evidence>
<gene>
    <name evidence="12" type="primary">rnhA</name>
    <name evidence="12" type="ORF">HLVA_16110</name>
</gene>
<keyword evidence="13" id="KW-1185">Reference proteome</keyword>
<dbReference type="PROSITE" id="PS50879">
    <property type="entry name" value="RNASE_H_1"/>
    <property type="match status" value="1"/>
</dbReference>
<keyword evidence="10" id="KW-0460">Magnesium</keyword>
<keyword evidence="7" id="KW-0479">Metal-binding</keyword>
<evidence type="ECO:0000256" key="9">
    <source>
        <dbReference type="ARBA" id="ARBA00022801"/>
    </source>
</evidence>
<dbReference type="Pfam" id="PF00075">
    <property type="entry name" value="RNase_H"/>
    <property type="match status" value="1"/>
</dbReference>
<dbReference type="InterPro" id="IPR002156">
    <property type="entry name" value="RNaseH_domain"/>
</dbReference>
<proteinExistence type="inferred from homology"/>
<organism evidence="12 13">
    <name type="scientific">Haliovirga abyssi</name>
    <dbReference type="NCBI Taxonomy" id="2996794"/>
    <lineage>
        <taxon>Bacteria</taxon>
        <taxon>Fusobacteriati</taxon>
        <taxon>Fusobacteriota</taxon>
        <taxon>Fusobacteriia</taxon>
        <taxon>Fusobacteriales</taxon>
        <taxon>Haliovirgaceae</taxon>
        <taxon>Haliovirga</taxon>
    </lineage>
</organism>
<keyword evidence="9" id="KW-0378">Hydrolase</keyword>
<evidence type="ECO:0000313" key="13">
    <source>
        <dbReference type="Proteomes" id="UP001321582"/>
    </source>
</evidence>
<reference evidence="12 13" key="1">
    <citation type="submission" date="2022-11" db="EMBL/GenBank/DDBJ databases">
        <title>Haliovirga abyssi gen. nov., sp. nov., a mesophilic fermentative bacterium isolated from the Iheya North hydrothermal field and the proposal of Haliovirgaceae fam. nov.</title>
        <authorList>
            <person name="Miyazaki U."/>
            <person name="Tame A."/>
            <person name="Miyazaki J."/>
            <person name="Takai K."/>
            <person name="Sawayama S."/>
            <person name="Kitajima M."/>
            <person name="Okamoto A."/>
            <person name="Nakagawa S."/>
        </authorList>
    </citation>
    <scope>NUCLEOTIDE SEQUENCE [LARGE SCALE GENOMIC DNA]</scope>
    <source>
        <strain evidence="12 13">IC12</strain>
    </source>
</reference>
<accession>A0AAU9DM23</accession>
<evidence type="ECO:0000256" key="2">
    <source>
        <dbReference type="ARBA" id="ARBA00001946"/>
    </source>
</evidence>
<name>A0AAU9DM23_9FUSO</name>
<evidence type="ECO:0000256" key="3">
    <source>
        <dbReference type="ARBA" id="ARBA00005300"/>
    </source>
</evidence>
<comment type="similarity">
    <text evidence="3">Belongs to the RNase H family.</text>
</comment>
<sequence>MEEILIYTDGACANNQSKNNRGGYGAILIYKGKEKEIYGGYRNTTNNRMELKAVIEALKSLKRKDIPVKIFSDSAYVVNGITIWINGWIAKGSAKKNPDLWLELYNLKKSFKNISFHKVKGHNGDEYNEIADKLAVKGSDMYDLEEDVEDKNARF</sequence>
<dbReference type="AlphaFoldDB" id="A0AAU9DM23"/>
<evidence type="ECO:0000256" key="4">
    <source>
        <dbReference type="ARBA" id="ARBA00011245"/>
    </source>
</evidence>
<dbReference type="GO" id="GO:0046872">
    <property type="term" value="F:metal ion binding"/>
    <property type="evidence" value="ECO:0007669"/>
    <property type="project" value="UniProtKB-KW"/>
</dbReference>
<keyword evidence="6" id="KW-0540">Nuclease</keyword>
<dbReference type="SUPFAM" id="SSF53098">
    <property type="entry name" value="Ribonuclease H-like"/>
    <property type="match status" value="1"/>
</dbReference>
<dbReference type="EMBL" id="AP027059">
    <property type="protein sequence ID" value="BDU51042.1"/>
    <property type="molecule type" value="Genomic_DNA"/>
</dbReference>
<evidence type="ECO:0000256" key="5">
    <source>
        <dbReference type="ARBA" id="ARBA00012180"/>
    </source>
</evidence>
<dbReference type="InterPro" id="IPR022892">
    <property type="entry name" value="RNaseHI"/>
</dbReference>
<dbReference type="PANTHER" id="PTHR10642:SF26">
    <property type="entry name" value="RIBONUCLEASE H1"/>
    <property type="match status" value="1"/>
</dbReference>
<keyword evidence="8" id="KW-0255">Endonuclease</keyword>
<evidence type="ECO:0000313" key="12">
    <source>
        <dbReference type="EMBL" id="BDU51042.1"/>
    </source>
</evidence>
<dbReference type="InterPro" id="IPR050092">
    <property type="entry name" value="RNase_H"/>
</dbReference>
<dbReference type="RefSeq" id="WP_307903887.1">
    <property type="nucleotide sequence ID" value="NZ_AP027059.1"/>
</dbReference>
<dbReference type="InterPro" id="IPR036397">
    <property type="entry name" value="RNaseH_sf"/>
</dbReference>